<accession>A0A517P953</accession>
<evidence type="ECO:0000313" key="3">
    <source>
        <dbReference type="Proteomes" id="UP000318741"/>
    </source>
</evidence>
<dbReference type="AlphaFoldDB" id="A0A517P953"/>
<sequence length="199" mass="21395">MSDDTPPPSVEPSRRRSAMPPLRAAAWSLCLLIASGIVVCVALAFVRSTALTAVTVTALDAAQEPRDHALPLVRQTEALPDYEIVLRGRRLFEHRSLGVKPDRSAVDGLRWEAAPPVALAEVVAVDLRERDAILSDTLATAQPTVAAVQDGNYRFEFETGRSWEAGVESFFDTPIGKALTAGIMLAIVALVLLPFLGPL</sequence>
<name>A0A517P953_9PLAN</name>
<keyword evidence="1" id="KW-0472">Membrane</keyword>
<evidence type="ECO:0000256" key="1">
    <source>
        <dbReference type="SAM" id="Phobius"/>
    </source>
</evidence>
<dbReference type="EMBL" id="CP036265">
    <property type="protein sequence ID" value="QDT15913.1"/>
    <property type="molecule type" value="Genomic_DNA"/>
</dbReference>
<protein>
    <submittedName>
        <fullName evidence="2">Uncharacterized protein</fullName>
    </submittedName>
</protein>
<dbReference type="KEGG" id="acaf:CA12_20110"/>
<evidence type="ECO:0000313" key="2">
    <source>
        <dbReference type="EMBL" id="QDT15913.1"/>
    </source>
</evidence>
<keyword evidence="3" id="KW-1185">Reference proteome</keyword>
<dbReference type="Proteomes" id="UP000318741">
    <property type="component" value="Chromosome"/>
</dbReference>
<gene>
    <name evidence="2" type="ORF">CA12_20110</name>
</gene>
<organism evidence="2 3">
    <name type="scientific">Alienimonas californiensis</name>
    <dbReference type="NCBI Taxonomy" id="2527989"/>
    <lineage>
        <taxon>Bacteria</taxon>
        <taxon>Pseudomonadati</taxon>
        <taxon>Planctomycetota</taxon>
        <taxon>Planctomycetia</taxon>
        <taxon>Planctomycetales</taxon>
        <taxon>Planctomycetaceae</taxon>
        <taxon>Alienimonas</taxon>
    </lineage>
</organism>
<reference evidence="2 3" key="1">
    <citation type="submission" date="2019-02" db="EMBL/GenBank/DDBJ databases">
        <title>Deep-cultivation of Planctomycetes and their phenomic and genomic characterization uncovers novel biology.</title>
        <authorList>
            <person name="Wiegand S."/>
            <person name="Jogler M."/>
            <person name="Boedeker C."/>
            <person name="Pinto D."/>
            <person name="Vollmers J."/>
            <person name="Rivas-Marin E."/>
            <person name="Kohn T."/>
            <person name="Peeters S.H."/>
            <person name="Heuer A."/>
            <person name="Rast P."/>
            <person name="Oberbeckmann S."/>
            <person name="Bunk B."/>
            <person name="Jeske O."/>
            <person name="Meyerdierks A."/>
            <person name="Storesund J.E."/>
            <person name="Kallscheuer N."/>
            <person name="Luecker S."/>
            <person name="Lage O.M."/>
            <person name="Pohl T."/>
            <person name="Merkel B.J."/>
            <person name="Hornburger P."/>
            <person name="Mueller R.-W."/>
            <person name="Bruemmer F."/>
            <person name="Labrenz M."/>
            <person name="Spormann A.M."/>
            <person name="Op den Camp H."/>
            <person name="Overmann J."/>
            <person name="Amann R."/>
            <person name="Jetten M.S.M."/>
            <person name="Mascher T."/>
            <person name="Medema M.H."/>
            <person name="Devos D.P."/>
            <person name="Kaster A.-K."/>
            <person name="Ovreas L."/>
            <person name="Rohde M."/>
            <person name="Galperin M.Y."/>
            <person name="Jogler C."/>
        </authorList>
    </citation>
    <scope>NUCLEOTIDE SEQUENCE [LARGE SCALE GENOMIC DNA]</scope>
    <source>
        <strain evidence="2 3">CA12</strain>
    </source>
</reference>
<feature type="transmembrane region" description="Helical" evidence="1">
    <location>
        <begin position="24"/>
        <end position="46"/>
    </location>
</feature>
<proteinExistence type="predicted"/>
<feature type="transmembrane region" description="Helical" evidence="1">
    <location>
        <begin position="178"/>
        <end position="197"/>
    </location>
</feature>
<keyword evidence="1" id="KW-0812">Transmembrane</keyword>
<keyword evidence="1" id="KW-1133">Transmembrane helix</keyword>